<evidence type="ECO:0000313" key="2">
    <source>
        <dbReference type="EMBL" id="GAA2423278.1"/>
    </source>
</evidence>
<feature type="region of interest" description="Disordered" evidence="1">
    <location>
        <begin position="1"/>
        <end position="50"/>
    </location>
</feature>
<comment type="caution">
    <text evidence="2">The sequence shown here is derived from an EMBL/GenBank/DDBJ whole genome shotgun (WGS) entry which is preliminary data.</text>
</comment>
<protein>
    <submittedName>
        <fullName evidence="2">Uncharacterized protein</fullName>
    </submittedName>
</protein>
<organism evidence="2 3">
    <name type="scientific">Streptomyces glaucus</name>
    <dbReference type="NCBI Taxonomy" id="284029"/>
    <lineage>
        <taxon>Bacteria</taxon>
        <taxon>Bacillati</taxon>
        <taxon>Actinomycetota</taxon>
        <taxon>Actinomycetes</taxon>
        <taxon>Kitasatosporales</taxon>
        <taxon>Streptomycetaceae</taxon>
        <taxon>Streptomyces</taxon>
    </lineage>
</organism>
<reference evidence="3" key="1">
    <citation type="journal article" date="2019" name="Int. J. Syst. Evol. Microbiol.">
        <title>The Global Catalogue of Microorganisms (GCM) 10K type strain sequencing project: providing services to taxonomists for standard genome sequencing and annotation.</title>
        <authorList>
            <consortium name="The Broad Institute Genomics Platform"/>
            <consortium name="The Broad Institute Genome Sequencing Center for Infectious Disease"/>
            <person name="Wu L."/>
            <person name="Ma J."/>
        </authorList>
    </citation>
    <scope>NUCLEOTIDE SEQUENCE [LARGE SCALE GENOMIC DNA]</scope>
    <source>
        <strain evidence="3">JCM 6922</strain>
    </source>
</reference>
<dbReference type="EMBL" id="BAAATK010000003">
    <property type="protein sequence ID" value="GAA2423278.1"/>
    <property type="molecule type" value="Genomic_DNA"/>
</dbReference>
<evidence type="ECO:0000313" key="3">
    <source>
        <dbReference type="Proteomes" id="UP001500460"/>
    </source>
</evidence>
<accession>A0ABP5WCC5</accession>
<dbReference type="Proteomes" id="UP001500460">
    <property type="component" value="Unassembled WGS sequence"/>
</dbReference>
<gene>
    <name evidence="2" type="ORF">GCM10010421_06880</name>
</gene>
<keyword evidence="3" id="KW-1185">Reference proteome</keyword>
<sequence>MPGQGFHRFTVVPEPLRGTPGTGARSAPATVGIRELRLAPGLPDPLPPRD</sequence>
<name>A0ABP5WCC5_9ACTN</name>
<evidence type="ECO:0000256" key="1">
    <source>
        <dbReference type="SAM" id="MobiDB-lite"/>
    </source>
</evidence>
<proteinExistence type="predicted"/>